<feature type="compositionally biased region" description="Pro residues" evidence="1">
    <location>
        <begin position="329"/>
        <end position="340"/>
    </location>
</feature>
<reference evidence="3 4" key="1">
    <citation type="journal article" date="2016" name="Mol. Biol. Evol.">
        <title>Comparative Genomics of Early-Diverging Mushroom-Forming Fungi Provides Insights into the Origins of Lignocellulose Decay Capabilities.</title>
        <authorList>
            <person name="Nagy L.G."/>
            <person name="Riley R."/>
            <person name="Tritt A."/>
            <person name="Adam C."/>
            <person name="Daum C."/>
            <person name="Floudas D."/>
            <person name="Sun H."/>
            <person name="Yadav J.S."/>
            <person name="Pangilinan J."/>
            <person name="Larsson K.H."/>
            <person name="Matsuura K."/>
            <person name="Barry K."/>
            <person name="Labutti K."/>
            <person name="Kuo R."/>
            <person name="Ohm R.A."/>
            <person name="Bhattacharya S.S."/>
            <person name="Shirouzu T."/>
            <person name="Yoshinaga Y."/>
            <person name="Martin F.M."/>
            <person name="Grigoriev I.V."/>
            <person name="Hibbett D.S."/>
        </authorList>
    </citation>
    <scope>NUCLEOTIDE SEQUENCE [LARGE SCALE GENOMIC DNA]</scope>
    <source>
        <strain evidence="3 4">CBS 109695</strain>
    </source>
</reference>
<dbReference type="GO" id="GO:0004540">
    <property type="term" value="F:RNA nuclease activity"/>
    <property type="evidence" value="ECO:0007669"/>
    <property type="project" value="InterPro"/>
</dbReference>
<proteinExistence type="predicted"/>
<name>A0A166IQX2_9AGAM</name>
<dbReference type="Gene3D" id="3.40.50.1010">
    <property type="entry name" value="5'-nuclease"/>
    <property type="match status" value="1"/>
</dbReference>
<dbReference type="InterPro" id="IPR021139">
    <property type="entry name" value="NYN"/>
</dbReference>
<evidence type="ECO:0000313" key="4">
    <source>
        <dbReference type="Proteomes" id="UP000076532"/>
    </source>
</evidence>
<sequence length="779" mass="84818">MSTEDSAAIFWDLDRVPLDSESAYNDAFDSILLVAQRRGAVTLFKAYTAGRASMEARLKLQLAGVIITGCQSDGFKSNMISVDMMSHSMDHAVHPVSIILISDDRELAYTISALLLNGIDITVIAPGATHLHLAASATRFVEWEEIQGTEPAVALSIVAPSTRDEEENASPRVLPLEELPLEDPSEDAASTASPALSAADTIVPSTLGILSNSESSPISFSESPAPEAVRPINEISLNPTPLTALETDTPPSFQVLVDLLSRCPDARHQYSAVDGILRAQNPAIYAHAGVTTFVQYASLAAQERIVNIGQFITATGTTSWLSLDPRLLPRPAPSGSPDTPPLSLKPNLSSIPAPNTSSDAVQSDFHSLIGILRERGVGRIERKAAATMLKVRDPLAYSKVPAKNEANNEAKYFKKAAKQGIIILGEDRQSKWMELATAWRLPIDDEGPSREPPEPAPPARPTLFSGELSLFREFIEMLQNQPSFRMPINEARKALRDSPIDFCARAGCEKMKAYIRLAMTKGVVTFFEQTTIDGPYIRYVQLNATFQTPFNTSSSIDTTSNTHQLEASFESDFAPQVADSVVAAQMQTPSKFAAQASSSLDFKPLVQVLQRETSGLPFSWNISTAIKTVNPSTGYRGGLSWKNYIALAMDLGIVTTLPSGNINPFIALKVGWEKLLVPLDYATPTSTTPTILNQDQVHDVHTVARGEFSLLIEQLQEMRDNGVPRPYQSTVHAHIIDRKHSIYKDAGVESFAEYFDLAKDKGIVELGGTGLRQYISLIL</sequence>
<accession>A0A166IQX2</accession>
<dbReference type="Proteomes" id="UP000076532">
    <property type="component" value="Unassembled WGS sequence"/>
</dbReference>
<evidence type="ECO:0000313" key="3">
    <source>
        <dbReference type="EMBL" id="KZP20082.1"/>
    </source>
</evidence>
<protein>
    <recommendedName>
        <fullName evidence="2">NYN domain-containing protein</fullName>
    </recommendedName>
</protein>
<evidence type="ECO:0000259" key="2">
    <source>
        <dbReference type="Pfam" id="PF01936"/>
    </source>
</evidence>
<dbReference type="AlphaFoldDB" id="A0A166IQX2"/>
<dbReference type="OrthoDB" id="549353at2759"/>
<feature type="region of interest" description="Disordered" evidence="1">
    <location>
        <begin position="329"/>
        <end position="359"/>
    </location>
</feature>
<organism evidence="3 4">
    <name type="scientific">Athelia psychrophila</name>
    <dbReference type="NCBI Taxonomy" id="1759441"/>
    <lineage>
        <taxon>Eukaryota</taxon>
        <taxon>Fungi</taxon>
        <taxon>Dikarya</taxon>
        <taxon>Basidiomycota</taxon>
        <taxon>Agaricomycotina</taxon>
        <taxon>Agaricomycetes</taxon>
        <taxon>Agaricomycetidae</taxon>
        <taxon>Atheliales</taxon>
        <taxon>Atheliaceae</taxon>
        <taxon>Athelia</taxon>
    </lineage>
</organism>
<dbReference type="EMBL" id="KV417558">
    <property type="protein sequence ID" value="KZP20082.1"/>
    <property type="molecule type" value="Genomic_DNA"/>
</dbReference>
<evidence type="ECO:0000256" key="1">
    <source>
        <dbReference type="SAM" id="MobiDB-lite"/>
    </source>
</evidence>
<dbReference type="STRING" id="436010.A0A166IQX2"/>
<feature type="compositionally biased region" description="Polar residues" evidence="1">
    <location>
        <begin position="346"/>
        <end position="359"/>
    </location>
</feature>
<keyword evidence="4" id="KW-1185">Reference proteome</keyword>
<gene>
    <name evidence="3" type="ORF">FIBSPDRAFT_1045145</name>
</gene>
<feature type="domain" description="NYN" evidence="2">
    <location>
        <begin position="7"/>
        <end position="142"/>
    </location>
</feature>
<dbReference type="Pfam" id="PF01936">
    <property type="entry name" value="NYN"/>
    <property type="match status" value="1"/>
</dbReference>